<dbReference type="AlphaFoldDB" id="A0A9W9LHC6"/>
<evidence type="ECO:0000313" key="3">
    <source>
        <dbReference type="Proteomes" id="UP001146351"/>
    </source>
</evidence>
<protein>
    <submittedName>
        <fullName evidence="2">Uncharacterized protein</fullName>
    </submittedName>
</protein>
<dbReference type="EMBL" id="JAPQKO010000006">
    <property type="protein sequence ID" value="KAJ5155664.1"/>
    <property type="molecule type" value="Genomic_DNA"/>
</dbReference>
<gene>
    <name evidence="1" type="ORF">N7492_008467</name>
    <name evidence="2" type="ORF">N7492_008498</name>
</gene>
<reference evidence="2" key="2">
    <citation type="journal article" date="2023" name="IMA Fungus">
        <title>Comparative genomic study of the Penicillium genus elucidates a diverse pangenome and 15 lateral gene transfer events.</title>
        <authorList>
            <person name="Petersen C."/>
            <person name="Sorensen T."/>
            <person name="Nielsen M.R."/>
            <person name="Sondergaard T.E."/>
            <person name="Sorensen J.L."/>
            <person name="Fitzpatrick D.A."/>
            <person name="Frisvad J.C."/>
            <person name="Nielsen K.L."/>
        </authorList>
    </citation>
    <scope>NUCLEOTIDE SEQUENCE</scope>
    <source>
        <strain evidence="2">IBT 21917</strain>
    </source>
</reference>
<evidence type="ECO:0000313" key="2">
    <source>
        <dbReference type="EMBL" id="KAJ5155695.1"/>
    </source>
</evidence>
<evidence type="ECO:0000313" key="1">
    <source>
        <dbReference type="EMBL" id="KAJ5155664.1"/>
    </source>
</evidence>
<dbReference type="Proteomes" id="UP001146351">
    <property type="component" value="Unassembled WGS sequence"/>
</dbReference>
<sequence>MDTVLVQNEGFTVLAQYHRVYVQPNSSLLGPLHNQVATRTSDTVVTGDIQHGKDRLQPNEQSVEACVSIAGSGPGHPDV</sequence>
<accession>A0A9W9LHC6</accession>
<name>A0A9W9LHC6_9EURO</name>
<proteinExistence type="predicted"/>
<comment type="caution">
    <text evidence="2">The sequence shown here is derived from an EMBL/GenBank/DDBJ whole genome shotgun (WGS) entry which is preliminary data.</text>
</comment>
<reference evidence="2" key="1">
    <citation type="submission" date="2022-11" db="EMBL/GenBank/DDBJ databases">
        <authorList>
            <person name="Petersen C."/>
        </authorList>
    </citation>
    <scope>NUCLEOTIDE SEQUENCE</scope>
    <source>
        <strain evidence="2">IBT 21917</strain>
    </source>
</reference>
<organism evidence="2 3">
    <name type="scientific">Penicillium capsulatum</name>
    <dbReference type="NCBI Taxonomy" id="69766"/>
    <lineage>
        <taxon>Eukaryota</taxon>
        <taxon>Fungi</taxon>
        <taxon>Dikarya</taxon>
        <taxon>Ascomycota</taxon>
        <taxon>Pezizomycotina</taxon>
        <taxon>Eurotiomycetes</taxon>
        <taxon>Eurotiomycetidae</taxon>
        <taxon>Eurotiales</taxon>
        <taxon>Aspergillaceae</taxon>
        <taxon>Penicillium</taxon>
    </lineage>
</organism>
<dbReference type="EMBL" id="JAPQKO010000006">
    <property type="protein sequence ID" value="KAJ5155695.1"/>
    <property type="molecule type" value="Genomic_DNA"/>
</dbReference>
<keyword evidence="3" id="KW-1185">Reference proteome</keyword>